<evidence type="ECO:0000256" key="1">
    <source>
        <dbReference type="SAM" id="Coils"/>
    </source>
</evidence>
<feature type="coiled-coil region" evidence="1">
    <location>
        <begin position="319"/>
        <end position="349"/>
    </location>
</feature>
<gene>
    <name evidence="3" type="ORF">TWF506_008044</name>
</gene>
<dbReference type="Proteomes" id="UP001307849">
    <property type="component" value="Unassembled WGS sequence"/>
</dbReference>
<sequence length="774" mass="87443">MADVPAETSLAGFARERYGDDDSDSDLDMFTDALSFQDDPESTFLEYALAESTLPESTLLEPKSSKPSLPKPTIQTPDEVAIDLEGLQLDTQHTQPAATTSANPVHTEDEESLPQEYVFHPEPGEGSSSSSPQSSSYGSGSAIDNLIKKHKKALTMDNDSTNQLKIEDLIPVAPPVGPKVIEIMSVLDSFDIYNFMWQFITDLSLTDPERRSEFVTSPALSDTTIITILSEILESITLEDVLDGWIYIWEFVVAPRLTEEEAEEFVNIKNNYFAMSAKATEERRKNVQHTTDEDEEGLMYFDDPDFQWPLKPTAAYLKLKNEGKKRAKAEKTAEKLQKKEDNIARFKEIHAMLDASLPQPLSSRPKWGDFNDTSKEVCKLDGEKVDDSAPIPGPSGEITTASHPHRRQTTEQQEPTTAVSNPEQDPQTGAEADIHDQKRQKLKELDSNRMDIDTEHKTELTGKVLSKSPDQEKVKDSSPPIPANDTDDIFSTPFENDDIPPERGYNEEAMSRVAKRAFGFDGTKCLGLSQEKNSNPYDLITLSEAVRRIAREVDHKEHCFGGYKAKNTEYQAFLELQPFNQPIDRKSNSPQLQINEEESQILTIYFQDSHNLNPSPTPPYTHNYKKKMGASLSLLTLNHPEQCVQTMEDSLTHLTTQILAARHRKLYPHIPRPLTTFNRYTKQEEDNTLTEEELKRGVQETIRLWKVFEEGVLYLFLVEGGEGKMREWVREVVRALEEEVGEIFGRGVQEGVVVEEGKGKGVDEEVLRRREGRE</sequence>
<dbReference type="AlphaFoldDB" id="A0AAN8NIJ1"/>
<feature type="region of interest" description="Disordered" evidence="2">
    <location>
        <begin position="381"/>
        <end position="503"/>
    </location>
</feature>
<proteinExistence type="predicted"/>
<feature type="compositionally biased region" description="Low complexity" evidence="2">
    <location>
        <begin position="59"/>
        <end position="72"/>
    </location>
</feature>
<protein>
    <submittedName>
        <fullName evidence="3">Uncharacterized protein</fullName>
    </submittedName>
</protein>
<dbReference type="EMBL" id="JAVHJM010000005">
    <property type="protein sequence ID" value="KAK6513607.1"/>
    <property type="molecule type" value="Genomic_DNA"/>
</dbReference>
<evidence type="ECO:0000313" key="4">
    <source>
        <dbReference type="Proteomes" id="UP001307849"/>
    </source>
</evidence>
<name>A0AAN8NIJ1_9PEZI</name>
<feature type="compositionally biased region" description="Polar residues" evidence="2">
    <location>
        <begin position="418"/>
        <end position="427"/>
    </location>
</feature>
<feature type="compositionally biased region" description="Low complexity" evidence="2">
    <location>
        <begin position="124"/>
        <end position="141"/>
    </location>
</feature>
<evidence type="ECO:0000256" key="2">
    <source>
        <dbReference type="SAM" id="MobiDB-lite"/>
    </source>
</evidence>
<keyword evidence="4" id="KW-1185">Reference proteome</keyword>
<feature type="compositionally biased region" description="Basic and acidic residues" evidence="2">
    <location>
        <begin position="432"/>
        <end position="460"/>
    </location>
</feature>
<keyword evidence="1" id="KW-0175">Coiled coil</keyword>
<feature type="region of interest" description="Disordered" evidence="2">
    <location>
        <begin position="117"/>
        <end position="141"/>
    </location>
</feature>
<evidence type="ECO:0000313" key="3">
    <source>
        <dbReference type="EMBL" id="KAK6513607.1"/>
    </source>
</evidence>
<reference evidence="3 4" key="1">
    <citation type="submission" date="2019-10" db="EMBL/GenBank/DDBJ databases">
        <authorList>
            <person name="Palmer J.M."/>
        </authorList>
    </citation>
    <scope>NUCLEOTIDE SEQUENCE [LARGE SCALE GENOMIC DNA]</scope>
    <source>
        <strain evidence="3 4">TWF506</strain>
    </source>
</reference>
<feature type="region of interest" description="Disordered" evidence="2">
    <location>
        <begin position="53"/>
        <end position="80"/>
    </location>
</feature>
<accession>A0AAN8NIJ1</accession>
<organism evidence="3 4">
    <name type="scientific">Arthrobotrys conoides</name>
    <dbReference type="NCBI Taxonomy" id="74498"/>
    <lineage>
        <taxon>Eukaryota</taxon>
        <taxon>Fungi</taxon>
        <taxon>Dikarya</taxon>
        <taxon>Ascomycota</taxon>
        <taxon>Pezizomycotina</taxon>
        <taxon>Orbiliomycetes</taxon>
        <taxon>Orbiliales</taxon>
        <taxon>Orbiliaceae</taxon>
        <taxon>Arthrobotrys</taxon>
    </lineage>
</organism>
<comment type="caution">
    <text evidence="3">The sequence shown here is derived from an EMBL/GenBank/DDBJ whole genome shotgun (WGS) entry which is preliminary data.</text>
</comment>
<feature type="region of interest" description="Disordered" evidence="2">
    <location>
        <begin position="1"/>
        <end position="26"/>
    </location>
</feature>